<evidence type="ECO:0000256" key="2">
    <source>
        <dbReference type="ARBA" id="ARBA00005077"/>
    </source>
</evidence>
<dbReference type="InterPro" id="IPR002474">
    <property type="entry name" value="CarbamoylP_synth_ssu_N"/>
</dbReference>
<feature type="binding site" evidence="11">
    <location>
        <position position="296"/>
    </location>
    <ligand>
        <name>L-glutamine</name>
        <dbReference type="ChEBI" id="CHEBI:58359"/>
    </ligand>
</feature>
<dbReference type="EMBL" id="JACCCZ010000001">
    <property type="protein sequence ID" value="NYG05150.1"/>
    <property type="molecule type" value="Genomic_DNA"/>
</dbReference>
<dbReference type="FunFam" id="3.50.30.20:FF:000001">
    <property type="entry name" value="Carbamoyl-phosphate synthase small chain"/>
    <property type="match status" value="1"/>
</dbReference>
<proteinExistence type="inferred from homology"/>
<feature type="compositionally biased region" description="Basic and acidic residues" evidence="12">
    <location>
        <begin position="578"/>
        <end position="590"/>
    </location>
</feature>
<dbReference type="InterPro" id="IPR035686">
    <property type="entry name" value="CPSase_GATase1"/>
</dbReference>
<dbReference type="SMART" id="SM01097">
    <property type="entry name" value="CPSase_sm_chain"/>
    <property type="match status" value="1"/>
</dbReference>
<feature type="active site" description="Nucleophile" evidence="11">
    <location>
        <position position="254"/>
    </location>
</feature>
<dbReference type="Proteomes" id="UP000549695">
    <property type="component" value="Unassembled WGS sequence"/>
</dbReference>
<feature type="binding site" evidence="11">
    <location>
        <position position="258"/>
    </location>
    <ligand>
        <name>L-glutamine</name>
        <dbReference type="ChEBI" id="CHEBI:58359"/>
    </ligand>
</feature>
<evidence type="ECO:0000256" key="3">
    <source>
        <dbReference type="ARBA" id="ARBA00007800"/>
    </source>
</evidence>
<comment type="subunit">
    <text evidence="11">Composed of two chains; the small (or glutamine) chain promotes the hydrolysis of glutamine to ammonia, which is used by the large (or ammonia) chain to synthesize carbamoyl phosphate. Tetramer of heterodimers (alpha,beta)4.</text>
</comment>
<dbReference type="CDD" id="cd01744">
    <property type="entry name" value="GATase1_CPSase"/>
    <property type="match status" value="1"/>
</dbReference>
<name>A0A852W979_PSEA5</name>
<evidence type="ECO:0000256" key="11">
    <source>
        <dbReference type="HAMAP-Rule" id="MF_01209"/>
    </source>
</evidence>
<feature type="binding site" evidence="11">
    <location>
        <position position="45"/>
    </location>
    <ligand>
        <name>L-glutamine</name>
        <dbReference type="ChEBI" id="CHEBI:58359"/>
    </ligand>
</feature>
<feature type="domain" description="Carbamoyl-phosphate synthase small subunit N-terminal" evidence="13">
    <location>
        <begin position="1"/>
        <end position="131"/>
    </location>
</feature>
<dbReference type="AlphaFoldDB" id="A0A852W979"/>
<dbReference type="EC" id="6.3.5.5" evidence="11"/>
<feature type="compositionally biased region" description="Low complexity" evidence="12">
    <location>
        <begin position="411"/>
        <end position="429"/>
    </location>
</feature>
<dbReference type="GO" id="GO:0006207">
    <property type="term" value="P:'de novo' pyrimidine nucleobase biosynthetic process"/>
    <property type="evidence" value="ECO:0007669"/>
    <property type="project" value="InterPro"/>
</dbReference>
<feature type="binding site" evidence="11">
    <location>
        <position position="298"/>
    </location>
    <ligand>
        <name>L-glutamine</name>
        <dbReference type="ChEBI" id="CHEBI:58359"/>
    </ligand>
</feature>
<dbReference type="SUPFAM" id="SSF52317">
    <property type="entry name" value="Class I glutamine amidotransferase-like"/>
    <property type="match status" value="1"/>
</dbReference>
<evidence type="ECO:0000256" key="4">
    <source>
        <dbReference type="ARBA" id="ARBA00022598"/>
    </source>
</evidence>
<dbReference type="Gene3D" id="3.40.50.880">
    <property type="match status" value="1"/>
</dbReference>
<keyword evidence="11" id="KW-0055">Arginine biosynthesis</keyword>
<dbReference type="GO" id="GO:0044205">
    <property type="term" value="P:'de novo' UMP biosynthetic process"/>
    <property type="evidence" value="ECO:0007669"/>
    <property type="project" value="UniProtKB-UniRule"/>
</dbReference>
<dbReference type="PRINTS" id="PR00099">
    <property type="entry name" value="CPSGATASE"/>
</dbReference>
<dbReference type="PRINTS" id="PR00096">
    <property type="entry name" value="GATASE"/>
</dbReference>
<keyword evidence="8 11" id="KW-0665">Pyrimidine biosynthesis</keyword>
<comment type="catalytic activity">
    <reaction evidence="9 11">
        <text>hydrogencarbonate + L-glutamine + 2 ATP + H2O = carbamoyl phosphate + L-glutamate + 2 ADP + phosphate + 2 H(+)</text>
        <dbReference type="Rhea" id="RHEA:18633"/>
        <dbReference type="ChEBI" id="CHEBI:15377"/>
        <dbReference type="ChEBI" id="CHEBI:15378"/>
        <dbReference type="ChEBI" id="CHEBI:17544"/>
        <dbReference type="ChEBI" id="CHEBI:29985"/>
        <dbReference type="ChEBI" id="CHEBI:30616"/>
        <dbReference type="ChEBI" id="CHEBI:43474"/>
        <dbReference type="ChEBI" id="CHEBI:58228"/>
        <dbReference type="ChEBI" id="CHEBI:58359"/>
        <dbReference type="ChEBI" id="CHEBI:456216"/>
        <dbReference type="EC" id="6.3.5.5"/>
    </reaction>
</comment>
<dbReference type="HAMAP" id="MF_01209">
    <property type="entry name" value="CPSase_S_chain"/>
    <property type="match status" value="1"/>
</dbReference>
<feature type="region of interest" description="CPSase" evidence="11">
    <location>
        <begin position="1"/>
        <end position="175"/>
    </location>
</feature>
<dbReference type="PROSITE" id="PS51273">
    <property type="entry name" value="GATASE_TYPE_1"/>
    <property type="match status" value="1"/>
</dbReference>
<feature type="binding site" evidence="11">
    <location>
        <position position="255"/>
    </location>
    <ligand>
        <name>L-glutamine</name>
        <dbReference type="ChEBI" id="CHEBI:58359"/>
    </ligand>
</feature>
<organism evidence="14 15">
    <name type="scientific">Pseudonocardia alni</name>
    <name type="common">Amycolata alni</name>
    <dbReference type="NCBI Taxonomy" id="33907"/>
    <lineage>
        <taxon>Bacteria</taxon>
        <taxon>Bacillati</taxon>
        <taxon>Actinomycetota</taxon>
        <taxon>Actinomycetes</taxon>
        <taxon>Pseudonocardiales</taxon>
        <taxon>Pseudonocardiaceae</taxon>
        <taxon>Pseudonocardia</taxon>
    </lineage>
</organism>
<feature type="binding site" evidence="11">
    <location>
        <position position="299"/>
    </location>
    <ligand>
        <name>L-glutamine</name>
        <dbReference type="ChEBI" id="CHEBI:58359"/>
    </ligand>
</feature>
<feature type="compositionally biased region" description="Low complexity" evidence="12">
    <location>
        <begin position="444"/>
        <end position="456"/>
    </location>
</feature>
<dbReference type="Pfam" id="PF00117">
    <property type="entry name" value="GATase"/>
    <property type="match status" value="1"/>
</dbReference>
<accession>A0A852W979</accession>
<comment type="catalytic activity">
    <reaction evidence="10 11">
        <text>L-glutamine + H2O = L-glutamate + NH4(+)</text>
        <dbReference type="Rhea" id="RHEA:15889"/>
        <dbReference type="ChEBI" id="CHEBI:15377"/>
        <dbReference type="ChEBI" id="CHEBI:28938"/>
        <dbReference type="ChEBI" id="CHEBI:29985"/>
        <dbReference type="ChEBI" id="CHEBI:58359"/>
    </reaction>
</comment>
<evidence type="ECO:0000256" key="7">
    <source>
        <dbReference type="ARBA" id="ARBA00022962"/>
    </source>
</evidence>
<feature type="active site" evidence="11">
    <location>
        <position position="344"/>
    </location>
</feature>
<dbReference type="GO" id="GO:0006541">
    <property type="term" value="P:glutamine metabolic process"/>
    <property type="evidence" value="ECO:0007669"/>
    <property type="project" value="InterPro"/>
</dbReference>
<keyword evidence="7 11" id="KW-0315">Glutamine amidotransferase</keyword>
<feature type="region of interest" description="Disordered" evidence="12">
    <location>
        <begin position="374"/>
        <end position="590"/>
    </location>
</feature>
<comment type="pathway">
    <text evidence="1 11">Pyrimidine metabolism; UMP biosynthesis via de novo pathway; (S)-dihydroorotate from bicarbonate: step 1/3.</text>
</comment>
<dbReference type="GO" id="GO:0004088">
    <property type="term" value="F:carbamoyl-phosphate synthase (glutamine-hydrolyzing) activity"/>
    <property type="evidence" value="ECO:0007669"/>
    <property type="project" value="UniProtKB-UniRule"/>
</dbReference>
<evidence type="ECO:0000259" key="13">
    <source>
        <dbReference type="SMART" id="SM01097"/>
    </source>
</evidence>
<evidence type="ECO:0000256" key="6">
    <source>
        <dbReference type="ARBA" id="ARBA00022840"/>
    </source>
</evidence>
<dbReference type="SUPFAM" id="SSF52021">
    <property type="entry name" value="Carbamoyl phosphate synthetase, small subunit N-terminal domain"/>
    <property type="match status" value="1"/>
</dbReference>
<feature type="active site" evidence="11">
    <location>
        <position position="346"/>
    </location>
</feature>
<reference evidence="14 15" key="1">
    <citation type="submission" date="2020-07" db="EMBL/GenBank/DDBJ databases">
        <title>Sequencing the genomes of 1000 actinobacteria strains.</title>
        <authorList>
            <person name="Klenk H.-P."/>
        </authorList>
    </citation>
    <scope>NUCLEOTIDE SEQUENCE [LARGE SCALE GENOMIC DNA]</scope>
    <source>
        <strain evidence="14 15">DSM 44749</strain>
    </source>
</reference>
<comment type="pathway">
    <text evidence="2 11">Amino-acid biosynthesis; L-arginine biosynthesis; carbamoyl phosphate from bicarbonate: step 1/1.</text>
</comment>
<dbReference type="InterPro" id="IPR017926">
    <property type="entry name" value="GATASE"/>
</dbReference>
<dbReference type="InterPro" id="IPR036480">
    <property type="entry name" value="CarbP_synth_ssu_N_sf"/>
</dbReference>
<sequence length="590" mass="61846">MTALLVLEDGRIFRGEAYGATGQTLGEAVFTTGMTGYQETLTDPSYHRQIVLQTAPQIGNTGWNDEDDESRAIQVAGYVVRDPARRPSNWRATGSLEDALRAQGVVGIAGIDTRAAVRHLREQGAMRAGIFSGTALAADDELVERVRQAPQMEGADLYGAVTTAETYVVPAVGERRFVVAALDVGIKFNTPRMMAARGIEVHVLPASSTIETVESLRPDGFFLANGPGDPATADGPVALARQVLERRIPLFGICFGNQILGRALGRSTYKLRYGHRGINIPVVEHATGRIAITSQNHGFAVSGEAGEEFDTPYGRAQITHTCPNDGCVEGMAGLDFPAFSVQYHPEAAAGPHDASDLFDRFVELMTEYPVGYAGVAGQRPEGTAPAPYPRPEAENHSGVEARPGTEPAPAPAMTAQPDPATPPTATAAPSVDLRPTPPAPTPAPAAGGFEPGSPEGPHGGADAGPDAADEHTTRLPVTPPAGSSATGRDEVEPPTSRMPAVGRPGTPDPLTAPFSDIEDALRRDGGTPAHPGATADPDAEDTPADPAPGGDPVSGRARPVDDRPWPPPPTGSPSTPQHPDRHDQARQEDH</sequence>
<keyword evidence="15" id="KW-1185">Reference proteome</keyword>
<dbReference type="GO" id="GO:0005524">
    <property type="term" value="F:ATP binding"/>
    <property type="evidence" value="ECO:0007669"/>
    <property type="project" value="UniProtKB-UniRule"/>
</dbReference>
<comment type="function">
    <text evidence="11">Small subunit of the glutamine-dependent carbamoyl phosphate synthetase (CPSase). CPSase catalyzes the formation of carbamoyl phosphate from the ammonia moiety of glutamine, carbonate, and phosphate donated by ATP, constituting the first step of 2 biosynthetic pathways, one leading to arginine and/or urea and the other to pyrimidine nucleotides. The small subunit (glutamine amidotransferase) binds and cleaves glutamine to supply the large subunit with the substrate ammonia.</text>
</comment>
<comment type="caution">
    <text evidence="14">The sequence shown here is derived from an EMBL/GenBank/DDBJ whole genome shotgun (WGS) entry which is preliminary data.</text>
</comment>
<evidence type="ECO:0000256" key="8">
    <source>
        <dbReference type="ARBA" id="ARBA00022975"/>
    </source>
</evidence>
<dbReference type="Pfam" id="PF00988">
    <property type="entry name" value="CPSase_sm_chain"/>
    <property type="match status" value="1"/>
</dbReference>
<dbReference type="InterPro" id="IPR029062">
    <property type="entry name" value="Class_I_gatase-like"/>
</dbReference>
<dbReference type="UniPathway" id="UPA00068">
    <property type="reaction ID" value="UER00171"/>
</dbReference>
<evidence type="ECO:0000313" key="14">
    <source>
        <dbReference type="EMBL" id="NYG05150.1"/>
    </source>
</evidence>
<feature type="binding site" evidence="11">
    <location>
        <position position="226"/>
    </location>
    <ligand>
        <name>L-glutamine</name>
        <dbReference type="ChEBI" id="CHEBI:58359"/>
    </ligand>
</feature>
<evidence type="ECO:0000313" key="15">
    <source>
        <dbReference type="Proteomes" id="UP000549695"/>
    </source>
</evidence>
<dbReference type="PANTHER" id="PTHR43418:SF7">
    <property type="entry name" value="CARBAMOYL-PHOSPHATE SYNTHASE SMALL CHAIN"/>
    <property type="match status" value="1"/>
</dbReference>
<evidence type="ECO:0000256" key="10">
    <source>
        <dbReference type="ARBA" id="ARBA00049285"/>
    </source>
</evidence>
<dbReference type="InterPro" id="IPR006274">
    <property type="entry name" value="CarbamoylP_synth_ssu"/>
</dbReference>
<feature type="binding site" evidence="11">
    <location>
        <position position="228"/>
    </location>
    <ligand>
        <name>L-glutamine</name>
        <dbReference type="ChEBI" id="CHEBI:58359"/>
    </ligand>
</feature>
<evidence type="ECO:0000256" key="5">
    <source>
        <dbReference type="ARBA" id="ARBA00022741"/>
    </source>
</evidence>
<dbReference type="NCBIfam" id="TIGR01368">
    <property type="entry name" value="CPSaseIIsmall"/>
    <property type="match status" value="1"/>
</dbReference>
<dbReference type="UniPathway" id="UPA00070">
    <property type="reaction ID" value="UER00115"/>
</dbReference>
<evidence type="ECO:0000256" key="1">
    <source>
        <dbReference type="ARBA" id="ARBA00004812"/>
    </source>
</evidence>
<dbReference type="GO" id="GO:0006526">
    <property type="term" value="P:L-arginine biosynthetic process"/>
    <property type="evidence" value="ECO:0007669"/>
    <property type="project" value="UniProtKB-UniRule"/>
</dbReference>
<gene>
    <name evidence="11" type="primary">carA</name>
    <name evidence="14" type="ORF">HDA37_005435</name>
</gene>
<dbReference type="InterPro" id="IPR050472">
    <property type="entry name" value="Anth_synth/Amidotransfase"/>
</dbReference>
<keyword evidence="11" id="KW-0028">Amino-acid biosynthesis</keyword>
<comment type="similarity">
    <text evidence="3 11">Belongs to the CarA family.</text>
</comment>
<keyword evidence="5 11" id="KW-0547">Nucleotide-binding</keyword>
<evidence type="ECO:0000256" key="12">
    <source>
        <dbReference type="SAM" id="MobiDB-lite"/>
    </source>
</evidence>
<dbReference type="PANTHER" id="PTHR43418">
    <property type="entry name" value="MULTIFUNCTIONAL TRYPTOPHAN BIOSYNTHESIS PROTEIN-RELATED"/>
    <property type="match status" value="1"/>
</dbReference>
<keyword evidence="6 11" id="KW-0067">ATP-binding</keyword>
<dbReference type="Gene3D" id="3.50.30.20">
    <property type="entry name" value="Carbamoyl-phosphate synthase small subunit, N-terminal domain"/>
    <property type="match status" value="1"/>
</dbReference>
<protein>
    <recommendedName>
        <fullName evidence="11">Carbamoyl phosphate synthase small chain</fullName>
        <ecNumber evidence="11">6.3.5.5</ecNumber>
    </recommendedName>
    <alternativeName>
        <fullName evidence="11">Carbamoyl phosphate synthetase glutamine chain</fullName>
    </alternativeName>
</protein>
<keyword evidence="4 11" id="KW-0436">Ligase</keyword>
<evidence type="ECO:0000256" key="9">
    <source>
        <dbReference type="ARBA" id="ARBA00048816"/>
    </source>
</evidence>
<dbReference type="NCBIfam" id="NF009475">
    <property type="entry name" value="PRK12838.1"/>
    <property type="match status" value="1"/>
</dbReference>